<evidence type="ECO:0000313" key="8">
    <source>
        <dbReference type="Proteomes" id="UP001271007"/>
    </source>
</evidence>
<dbReference type="InterPro" id="IPR001563">
    <property type="entry name" value="Peptidase_S10"/>
</dbReference>
<dbReference type="Gene3D" id="3.40.50.1820">
    <property type="entry name" value="alpha/beta hydrolase"/>
    <property type="match status" value="1"/>
</dbReference>
<dbReference type="GO" id="GO:0004185">
    <property type="term" value="F:serine-type carboxypeptidase activity"/>
    <property type="evidence" value="ECO:0007669"/>
    <property type="project" value="InterPro"/>
</dbReference>
<evidence type="ECO:0000256" key="2">
    <source>
        <dbReference type="ARBA" id="ARBA00022645"/>
    </source>
</evidence>
<gene>
    <name evidence="7" type="ORF">LTR09_012038</name>
</gene>
<evidence type="ECO:0000256" key="1">
    <source>
        <dbReference type="ARBA" id="ARBA00009431"/>
    </source>
</evidence>
<evidence type="ECO:0000256" key="6">
    <source>
        <dbReference type="SAM" id="SignalP"/>
    </source>
</evidence>
<keyword evidence="3" id="KW-0645">Protease</keyword>
<proteinExistence type="inferred from homology"/>
<name>A0AAJ0DAK3_9PEZI</name>
<comment type="similarity">
    <text evidence="1">Belongs to the peptidase S10 family.</text>
</comment>
<keyword evidence="8" id="KW-1185">Reference proteome</keyword>
<evidence type="ECO:0000256" key="4">
    <source>
        <dbReference type="ARBA" id="ARBA00022801"/>
    </source>
</evidence>
<reference evidence="7" key="1">
    <citation type="submission" date="2023-04" db="EMBL/GenBank/DDBJ databases">
        <title>Black Yeasts Isolated from many extreme environments.</title>
        <authorList>
            <person name="Coleine C."/>
            <person name="Stajich J.E."/>
            <person name="Selbmann L."/>
        </authorList>
    </citation>
    <scope>NUCLEOTIDE SEQUENCE</scope>
    <source>
        <strain evidence="7">CCFEE 5312</strain>
    </source>
</reference>
<keyword evidence="4" id="KW-0378">Hydrolase</keyword>
<evidence type="ECO:0000313" key="7">
    <source>
        <dbReference type="EMBL" id="KAK3046454.1"/>
    </source>
</evidence>
<dbReference type="Proteomes" id="UP001271007">
    <property type="component" value="Unassembled WGS sequence"/>
</dbReference>
<organism evidence="7 8">
    <name type="scientific">Extremus antarcticus</name>
    <dbReference type="NCBI Taxonomy" id="702011"/>
    <lineage>
        <taxon>Eukaryota</taxon>
        <taxon>Fungi</taxon>
        <taxon>Dikarya</taxon>
        <taxon>Ascomycota</taxon>
        <taxon>Pezizomycotina</taxon>
        <taxon>Dothideomycetes</taxon>
        <taxon>Dothideomycetidae</taxon>
        <taxon>Mycosphaerellales</taxon>
        <taxon>Extremaceae</taxon>
        <taxon>Extremus</taxon>
    </lineage>
</organism>
<keyword evidence="6" id="KW-0732">Signal</keyword>
<comment type="caution">
    <text evidence="7">The sequence shown here is derived from an EMBL/GenBank/DDBJ whole genome shotgun (WGS) entry which is preliminary data.</text>
</comment>
<dbReference type="Pfam" id="PF00450">
    <property type="entry name" value="Peptidase_S10"/>
    <property type="match status" value="1"/>
</dbReference>
<dbReference type="SUPFAM" id="SSF53474">
    <property type="entry name" value="alpha/beta-Hydrolases"/>
    <property type="match status" value="1"/>
</dbReference>
<keyword evidence="2" id="KW-0121">Carboxypeptidase</keyword>
<keyword evidence="5" id="KW-0325">Glycoprotein</keyword>
<feature type="signal peptide" evidence="6">
    <location>
        <begin position="1"/>
        <end position="16"/>
    </location>
</feature>
<dbReference type="InterPro" id="IPR029058">
    <property type="entry name" value="AB_hydrolase_fold"/>
</dbReference>
<dbReference type="AlphaFoldDB" id="A0AAJ0DAK3"/>
<sequence>MFLVAVVSFVIALASAGLPPTTKDVITIQSQQHPEVSISYKKTCICDTTVNAYAGYVHMPSSYTGESYNASLFFWYFEARNDPEHAPTTMYFAGVPGESSTYAVVSEGGICTVLGDSATTEENAWSYNQYSNVL</sequence>
<dbReference type="EMBL" id="JAWDJX010000091">
    <property type="protein sequence ID" value="KAK3046454.1"/>
    <property type="molecule type" value="Genomic_DNA"/>
</dbReference>
<evidence type="ECO:0000256" key="5">
    <source>
        <dbReference type="ARBA" id="ARBA00023180"/>
    </source>
</evidence>
<feature type="chain" id="PRO_5042573122" evidence="6">
    <location>
        <begin position="17"/>
        <end position="134"/>
    </location>
</feature>
<protein>
    <submittedName>
        <fullName evidence="7">Uncharacterized protein</fullName>
    </submittedName>
</protein>
<dbReference type="GO" id="GO:0006508">
    <property type="term" value="P:proteolysis"/>
    <property type="evidence" value="ECO:0007669"/>
    <property type="project" value="UniProtKB-KW"/>
</dbReference>
<accession>A0AAJ0DAK3</accession>
<evidence type="ECO:0000256" key="3">
    <source>
        <dbReference type="ARBA" id="ARBA00022670"/>
    </source>
</evidence>